<feature type="domain" description="FAM65 N-terminal" evidence="4">
    <location>
        <begin position="263"/>
        <end position="338"/>
    </location>
</feature>
<organism evidence="5 6">
    <name type="scientific">Electrophorus voltai</name>
    <dbReference type="NCBI Taxonomy" id="2609070"/>
    <lineage>
        <taxon>Eukaryota</taxon>
        <taxon>Metazoa</taxon>
        <taxon>Chordata</taxon>
        <taxon>Craniata</taxon>
        <taxon>Vertebrata</taxon>
        <taxon>Euteleostomi</taxon>
        <taxon>Actinopterygii</taxon>
        <taxon>Neopterygii</taxon>
        <taxon>Teleostei</taxon>
        <taxon>Ostariophysi</taxon>
        <taxon>Gymnotiformes</taxon>
        <taxon>Gymnotoidei</taxon>
        <taxon>Gymnotidae</taxon>
        <taxon>Electrophorus</taxon>
    </lineage>
</organism>
<sequence length="1323" mass="145785">SKINRKGLELQSFVEESMTTVGYNGRMNAPAARPASVTPNLLRLGICDTKEHALLLSYQVTLAPLSDQPRQETLGPCGPGARVRRGVTLKQPKIRSGLVWRKPLSNMYSGYGGSPSRAVSTMSLSARPTHRVLVRAVSRSQSFAGINSYDKPYRSLSVFSTPVCVRKSSSRGSRMFAHSAKSPPPKVPQPERLDEVYEALKRGLQSYLQVHQLELDSLNRQMRESKRNSRLVREKEISQDLTLRPQCHQRAPAIPQWECWFEGFLYELDKQVKVIERFMRRLEFHLSKIDELYEAYCMQRRLRDGANKMVKAYTASPGSREARESLSEANKGFKEYTEVENCSLGFIRSVCSVCPCAVSLRGAVPHCAPLQNMCMLESELESQLGEFHIKMKGLAGFARLCAGDQYEIFMKYGRQRWKLRGRIEMNGKQVWDSEEMVFLPLITEFLSIKVTELKSLANHVVVGNVSCETKDLFSALPQTVAVDINDLGTIKLSLEVTWNPFDKDDPTSTASTVNKPPTVNKRFSTYNQSPPDTPSLREQAFYSAPQRSRPRQRWPILDVFRDSLAEKLAQSLSCSNVSSVSLNDSHAHSHNMLRRQDEMENGTAWSNSSESSDDSSSPQLSLGIRHTHKNLVQPELQAASPAIEISFDPRESATSTPTRLANQKEEEEEEEELEKPRATTITVTTEAAKKQEVPNGHARCSRSLSHISEISIDAALTDRPAGEPSEPSNAASLLSAMSITNVVTDMTHRAEPCLVIPEPQEDNLTSELAGPGASSCAESSSSAAADEAGISAPEPEELAVALPSNASSTSPTLSEKDSICTSPRTEALTGQSDTVPVGAENIKQAQRTQCLSQARTGPPRAEKPGAGVEAFREDSVTGRAADSSVEEALAAALSSLDDYRGQFPELQVLEQELKLLEEALTGRSRSPSSSTSLTVETALGCFDFLNSSDPDEEEEEDGRKYSVTNSCQPVAAESVAENCENHSCDAPSEPLSTGCQVLDRTLLVHLQNCSSQLLRLGMFGPLRCGEMYALDRLLREARVLELIRRAAKGMLGRAIKPEEAVIPQLDQCQGAVLLWKQCLDGSTVFSTSTEAFIQTLSSTYANRLPERCTVPANTVFLCLVERILERKLPRRGRGASKEMVTIFQFWSYLEAEGVSELDVHITELAEEVWLVQCLQSGDQDVCLKALKRPPEGALKREGLRAVSLLLGDSRGKLCGGAGSLLRSLADQPRHRERALVSCLELLEDKCVETRVCGCKALACLKAKESIEPLVYLCRTDREEVRDAAKQALMLLGEEGKMAHRHVESAQDGLPCLFTPGSMASTAF</sequence>
<feature type="region of interest" description="Disordered" evidence="3">
    <location>
        <begin position="763"/>
        <end position="791"/>
    </location>
</feature>
<comment type="caution">
    <text evidence="5">The sequence shown here is derived from an EMBL/GenBank/DDBJ whole genome shotgun (WGS) entry which is preliminary data.</text>
</comment>
<dbReference type="Gene3D" id="1.25.10.10">
    <property type="entry name" value="Leucine-rich Repeat Variant"/>
    <property type="match status" value="1"/>
</dbReference>
<feature type="region of interest" description="Disordered" evidence="3">
    <location>
        <begin position="596"/>
        <end position="621"/>
    </location>
</feature>
<feature type="region of interest" description="Disordered" evidence="3">
    <location>
        <begin position="803"/>
        <end position="869"/>
    </location>
</feature>
<evidence type="ECO:0000256" key="3">
    <source>
        <dbReference type="SAM" id="MobiDB-lite"/>
    </source>
</evidence>
<evidence type="ECO:0000313" key="5">
    <source>
        <dbReference type="EMBL" id="KAK1784882.1"/>
    </source>
</evidence>
<dbReference type="PANTHER" id="PTHR15829:SF1">
    <property type="entry name" value="RHO FAMILY-INTERACTING CELL POLARIZATION REGULATOR 1"/>
    <property type="match status" value="1"/>
</dbReference>
<proteinExistence type="inferred from homology"/>
<protein>
    <recommendedName>
        <fullName evidence="4">FAM65 N-terminal domain-containing protein</fullName>
    </recommendedName>
</protein>
<dbReference type="InterPro" id="IPR026136">
    <property type="entry name" value="RIPOR3"/>
</dbReference>
<feature type="compositionally biased region" description="Polar residues" evidence="3">
    <location>
        <begin position="652"/>
        <end position="661"/>
    </location>
</feature>
<dbReference type="InterPro" id="IPR016024">
    <property type="entry name" value="ARM-type_fold"/>
</dbReference>
<name>A0AAD8YQB2_9TELE</name>
<feature type="region of interest" description="Disordered" evidence="3">
    <location>
        <begin position="503"/>
        <end position="537"/>
    </location>
</feature>
<dbReference type="Proteomes" id="UP001239994">
    <property type="component" value="Unassembled WGS sequence"/>
</dbReference>
<feature type="domain" description="FAM65 N-terminal" evidence="4">
    <location>
        <begin position="137"/>
        <end position="239"/>
    </location>
</feature>
<dbReference type="PANTHER" id="PTHR15829">
    <property type="entry name" value="PROTEIN KINASE PKN/PRK1, EFFECTOR"/>
    <property type="match status" value="1"/>
</dbReference>
<keyword evidence="2" id="KW-0175">Coiled coil</keyword>
<dbReference type="InterPro" id="IPR011989">
    <property type="entry name" value="ARM-like"/>
</dbReference>
<feature type="domain" description="FAM65 N-terminal" evidence="4">
    <location>
        <begin position="370"/>
        <end position="546"/>
    </location>
</feature>
<feature type="non-terminal residue" evidence="5">
    <location>
        <position position="1323"/>
    </location>
</feature>
<evidence type="ECO:0000313" key="6">
    <source>
        <dbReference type="Proteomes" id="UP001239994"/>
    </source>
</evidence>
<accession>A0AAD8YQB2</accession>
<feature type="compositionally biased region" description="Polar residues" evidence="3">
    <location>
        <begin position="843"/>
        <end position="855"/>
    </location>
</feature>
<dbReference type="EMBL" id="JAROKS010000026">
    <property type="protein sequence ID" value="KAK1784882.1"/>
    <property type="molecule type" value="Genomic_DNA"/>
</dbReference>
<comment type="similarity">
    <text evidence="1">Belongs to the RIPOR family.</text>
</comment>
<keyword evidence="6" id="KW-1185">Reference proteome</keyword>
<dbReference type="Pfam" id="PF15903">
    <property type="entry name" value="PL48"/>
    <property type="match status" value="3"/>
</dbReference>
<reference evidence="5" key="1">
    <citation type="submission" date="2023-03" db="EMBL/GenBank/DDBJ databases">
        <title>Electrophorus voltai genome.</title>
        <authorList>
            <person name="Bian C."/>
        </authorList>
    </citation>
    <scope>NUCLEOTIDE SEQUENCE</scope>
    <source>
        <strain evidence="5">CB-2022</strain>
        <tissue evidence="5">Muscle</tissue>
    </source>
</reference>
<feature type="compositionally biased region" description="Polar residues" evidence="3">
    <location>
        <begin position="507"/>
        <end position="530"/>
    </location>
</feature>
<gene>
    <name evidence="5" type="ORF">P4O66_018315</name>
</gene>
<dbReference type="InterPro" id="IPR031780">
    <property type="entry name" value="FAM65_N"/>
</dbReference>
<evidence type="ECO:0000259" key="4">
    <source>
        <dbReference type="Pfam" id="PF15903"/>
    </source>
</evidence>
<feature type="coiled-coil region" evidence="2">
    <location>
        <begin position="208"/>
        <end position="235"/>
    </location>
</feature>
<dbReference type="SUPFAM" id="SSF48371">
    <property type="entry name" value="ARM repeat"/>
    <property type="match status" value="1"/>
</dbReference>
<feature type="region of interest" description="Disordered" evidence="3">
    <location>
        <begin position="645"/>
        <end position="677"/>
    </location>
</feature>
<feature type="compositionally biased region" description="Polar residues" evidence="3">
    <location>
        <begin position="804"/>
        <end position="834"/>
    </location>
</feature>
<feature type="compositionally biased region" description="Low complexity" evidence="3">
    <location>
        <begin position="606"/>
        <end position="617"/>
    </location>
</feature>
<evidence type="ECO:0000256" key="2">
    <source>
        <dbReference type="SAM" id="Coils"/>
    </source>
</evidence>
<evidence type="ECO:0000256" key="1">
    <source>
        <dbReference type="ARBA" id="ARBA00005744"/>
    </source>
</evidence>
<feature type="compositionally biased region" description="Low complexity" evidence="3">
    <location>
        <begin position="769"/>
        <end position="791"/>
    </location>
</feature>